<accession>A0AC35UE78</accession>
<organism evidence="1 2">
    <name type="scientific">Rhabditophanes sp. KR3021</name>
    <dbReference type="NCBI Taxonomy" id="114890"/>
    <lineage>
        <taxon>Eukaryota</taxon>
        <taxon>Metazoa</taxon>
        <taxon>Ecdysozoa</taxon>
        <taxon>Nematoda</taxon>
        <taxon>Chromadorea</taxon>
        <taxon>Rhabditida</taxon>
        <taxon>Tylenchina</taxon>
        <taxon>Panagrolaimomorpha</taxon>
        <taxon>Strongyloidoidea</taxon>
        <taxon>Alloionematidae</taxon>
        <taxon>Rhabditophanes</taxon>
    </lineage>
</organism>
<proteinExistence type="predicted"/>
<reference evidence="2" key="1">
    <citation type="submission" date="2016-11" db="UniProtKB">
        <authorList>
            <consortium name="WormBaseParasite"/>
        </authorList>
    </citation>
    <scope>IDENTIFICATION</scope>
    <source>
        <strain evidence="2">KR3021</strain>
    </source>
</reference>
<name>A0AC35UE78_9BILA</name>
<dbReference type="Proteomes" id="UP000095286">
    <property type="component" value="Unplaced"/>
</dbReference>
<dbReference type="WBParaSite" id="RSKR_0001041166.1">
    <property type="protein sequence ID" value="RSKR_0001041166.1"/>
    <property type="gene ID" value="RSKR_0001041166"/>
</dbReference>
<evidence type="ECO:0000313" key="1">
    <source>
        <dbReference type="Proteomes" id="UP000095286"/>
    </source>
</evidence>
<protein>
    <submittedName>
        <fullName evidence="2">G_PROTEIN_RECEP_F1_2 domain-containing protein</fullName>
    </submittedName>
</protein>
<evidence type="ECO:0000313" key="2">
    <source>
        <dbReference type="WBParaSite" id="RSKR_0001041166.1"/>
    </source>
</evidence>
<sequence length="537" mass="60783">MFYLNLAIIDNYYNCNQRTDEEWANEASPNLFLGIFYIAISIFFQILYIPGILALGSKNFIKISAYKIMFVLGLIDIFMLFIIGFAAGFLTIKGSVFCMNRYFTYYTGVIAMGGWVSSCAVTTVLAFSRVLDLYDPYICNMFFDGNKTWLVLCLPLAYFLYFISFTNPLLFSSKLYAFALDPFLGISGVDTYNHDYLNYPLITHDFAIVVIISLLYIIFFYILYRKGTTAGEHSLSPTEKSILRQTLLILGAAFIASLITAEEWAKEASPNLLLGIFYIMLGVTFQVLYVPAVFALTNKEFIKLSAYKIMFVLGILDVFVLFFIGILDGYFTITGSVFCMNPYLSYISGVISTGCWVGGGYRTWVWLMIPLGYVIYFVTFTNPLLYTSKAYAQALDPYTGISGVYANDFDYLNKSLMINDIGIGIFLGILYLICFVIIYNRVQVPGNGSDKSLYFDRPGTKTLRINKGNCEIIQWKITAYKYKPHKHHGKKVGKYVAQSDLKAIFNGNGYFRIIIGSNYKINVHDRHGVKCSHGQCA</sequence>